<feature type="signal peptide" evidence="4">
    <location>
        <begin position="1"/>
        <end position="36"/>
    </location>
</feature>
<reference evidence="5" key="1">
    <citation type="submission" date="2024-07" db="EMBL/GenBank/DDBJ databases">
        <title>Genome Analysis of a Potential Novel Vibrio Species Secreting pH- and Thermo-stable Alginate Lyase and its Application in Producing Alginate Oligosaccharides.</title>
        <authorList>
            <person name="Huang H."/>
            <person name="Bao K."/>
        </authorList>
    </citation>
    <scope>NUCLEOTIDE SEQUENCE</scope>
    <source>
        <strain evidence="5">HB236076</strain>
    </source>
</reference>
<dbReference type="EMBL" id="CP162601">
    <property type="protein sequence ID" value="XDK26056.1"/>
    <property type="molecule type" value="Genomic_DNA"/>
</dbReference>
<comment type="similarity">
    <text evidence="1">Belongs to the bacterial solute-binding protein 7 family.</text>
</comment>
<dbReference type="KEGG" id="vih:AB0763_05300"/>
<name>A0AB39HIW5_9VIBR</name>
<dbReference type="AlphaFoldDB" id="A0AB39HIW5"/>
<dbReference type="RefSeq" id="WP_306101284.1">
    <property type="nucleotide sequence ID" value="NZ_CP162601.1"/>
</dbReference>
<dbReference type="InterPro" id="IPR038404">
    <property type="entry name" value="TRAP_DctP_sf"/>
</dbReference>
<dbReference type="SUPFAM" id="SSF53850">
    <property type="entry name" value="Periplasmic binding protein-like II"/>
    <property type="match status" value="1"/>
</dbReference>
<dbReference type="GO" id="GO:0055085">
    <property type="term" value="P:transmembrane transport"/>
    <property type="evidence" value="ECO:0007669"/>
    <property type="project" value="InterPro"/>
</dbReference>
<dbReference type="PROSITE" id="PS51257">
    <property type="entry name" value="PROKAR_LIPOPROTEIN"/>
    <property type="match status" value="1"/>
</dbReference>
<keyword evidence="2" id="KW-0813">Transport</keyword>
<dbReference type="NCBIfam" id="NF037995">
    <property type="entry name" value="TRAP_S1"/>
    <property type="match status" value="1"/>
</dbReference>
<dbReference type="PANTHER" id="PTHR33376:SF7">
    <property type="entry name" value="C4-DICARBOXYLATE-BINDING PROTEIN DCTB"/>
    <property type="match status" value="1"/>
</dbReference>
<keyword evidence="3 4" id="KW-0732">Signal</keyword>
<evidence type="ECO:0000256" key="1">
    <source>
        <dbReference type="ARBA" id="ARBA00009023"/>
    </source>
</evidence>
<organism evidence="5">
    <name type="scientific">Vibrio sp. HB236076</name>
    <dbReference type="NCBI Taxonomy" id="3232307"/>
    <lineage>
        <taxon>Bacteria</taxon>
        <taxon>Pseudomonadati</taxon>
        <taxon>Pseudomonadota</taxon>
        <taxon>Gammaproteobacteria</taxon>
        <taxon>Vibrionales</taxon>
        <taxon>Vibrionaceae</taxon>
        <taxon>Vibrio</taxon>
    </lineage>
</organism>
<evidence type="ECO:0000256" key="3">
    <source>
        <dbReference type="ARBA" id="ARBA00022729"/>
    </source>
</evidence>
<evidence type="ECO:0000313" key="5">
    <source>
        <dbReference type="EMBL" id="XDK26056.1"/>
    </source>
</evidence>
<gene>
    <name evidence="5" type="primary">dctP</name>
    <name evidence="5" type="ORF">AB0763_05300</name>
</gene>
<dbReference type="Pfam" id="PF03480">
    <property type="entry name" value="DctP"/>
    <property type="match status" value="1"/>
</dbReference>
<proteinExistence type="inferred from homology"/>
<feature type="chain" id="PRO_5044302223" evidence="4">
    <location>
        <begin position="37"/>
        <end position="345"/>
    </location>
</feature>
<dbReference type="InterPro" id="IPR018389">
    <property type="entry name" value="DctP_fam"/>
</dbReference>
<protein>
    <submittedName>
        <fullName evidence="5">TRAP transporter substrate-binding protein DctP</fullName>
    </submittedName>
</protein>
<accession>A0AB39HIW5</accession>
<evidence type="ECO:0000256" key="2">
    <source>
        <dbReference type="ARBA" id="ARBA00022448"/>
    </source>
</evidence>
<dbReference type="PANTHER" id="PTHR33376">
    <property type="match status" value="1"/>
</dbReference>
<dbReference type="Gene3D" id="3.40.190.170">
    <property type="entry name" value="Bacterial extracellular solute-binding protein, family 7"/>
    <property type="match status" value="1"/>
</dbReference>
<evidence type="ECO:0000256" key="4">
    <source>
        <dbReference type="SAM" id="SignalP"/>
    </source>
</evidence>
<sequence>MKKVMNGLSLVTRSIKGVSLGLTCVAAVACSSAVMADNLRLKFAGTLPVEHQGSKIMEQIADEIEAADVGLKVSVFPANQLGSGEELLEDAIRGNIDLVMGFIYSHKDPTFEINSMPYLVSSWDEMEKTVRNPDSAFNQIISERLTKLGLRLIDNNPEGFSNLVAQKKPQNVAGLGDKGVNIRVWSSNAVKDSMEAMGYNTTTMAYAEIFAAVQSGVVDGAICCTKQSAHAIFAKSGVGKYFVDYNAFMELTTFYGSQKTWDKMNDEQKKVVQAAFDKASDEYFKWNKANDEKYAKALIEAGYEIVTPTPDEIAILSEKVRATVWPTMADVVGQDVIDRLQADLK</sequence>